<sequence length="350" mass="37684">MGPTGTSTYRHAMLAATQHPPAPSSRLARMHPSHAGGAPALPFGPTAWPYRDRLSHSWRAVVPGQRCWTPMAPSLRTVMFLTKGRLPYLFGPGRHTARRTVGLQSSIPCCASTPWPVCLFMDASHVCAIAFSSVEVVALAPNLIALPPGTGRAPASRGKDSLADETLPYHRLCTMHTLSTLRFPAMNIGVTETNLDDFGEALYAMLPTASVKGLLDAASLQVFPRSLLSSSNEFLAADNLSGVPAQEGPPEEDVWYCPHCGDGPYPSWNPCCAMCPSTRSSSIGEGTLHQIFHNYLHDTDDMHGTAQDGPDGSENTWYCDSCGDGPYSEWNPACANCGHKKDSCCHTEGR</sequence>
<accession>A0A6G1IQS5</accession>
<reference evidence="1" key="1">
    <citation type="journal article" date="2020" name="Stud. Mycol.">
        <title>101 Dothideomycetes genomes: a test case for predicting lifestyles and emergence of pathogens.</title>
        <authorList>
            <person name="Haridas S."/>
            <person name="Albert R."/>
            <person name="Binder M."/>
            <person name="Bloem J."/>
            <person name="Labutti K."/>
            <person name="Salamov A."/>
            <person name="Andreopoulos B."/>
            <person name="Baker S."/>
            <person name="Barry K."/>
            <person name="Bills G."/>
            <person name="Bluhm B."/>
            <person name="Cannon C."/>
            <person name="Castanera R."/>
            <person name="Culley D."/>
            <person name="Daum C."/>
            <person name="Ezra D."/>
            <person name="Gonzalez J."/>
            <person name="Henrissat B."/>
            <person name="Kuo A."/>
            <person name="Liang C."/>
            <person name="Lipzen A."/>
            <person name="Lutzoni F."/>
            <person name="Magnuson J."/>
            <person name="Mondo S."/>
            <person name="Nolan M."/>
            <person name="Ohm R."/>
            <person name="Pangilinan J."/>
            <person name="Park H.-J."/>
            <person name="Ramirez L."/>
            <person name="Alfaro M."/>
            <person name="Sun H."/>
            <person name="Tritt A."/>
            <person name="Yoshinaga Y."/>
            <person name="Zwiers L.-H."/>
            <person name="Turgeon B."/>
            <person name="Goodwin S."/>
            <person name="Spatafora J."/>
            <person name="Crous P."/>
            <person name="Grigoriev I."/>
        </authorList>
    </citation>
    <scope>NUCLEOTIDE SEQUENCE</scope>
    <source>
        <strain evidence="1">CBS 122367</strain>
    </source>
</reference>
<evidence type="ECO:0000313" key="1">
    <source>
        <dbReference type="EMBL" id="KAF2680505.1"/>
    </source>
</evidence>
<proteinExistence type="predicted"/>
<name>A0A6G1IQS5_9PLEO</name>
<evidence type="ECO:0000313" key="2">
    <source>
        <dbReference type="Proteomes" id="UP000799291"/>
    </source>
</evidence>
<gene>
    <name evidence="1" type="ORF">K458DRAFT_407255</name>
</gene>
<protein>
    <submittedName>
        <fullName evidence="1">Uncharacterized protein</fullName>
    </submittedName>
</protein>
<dbReference type="EMBL" id="MU005596">
    <property type="protein sequence ID" value="KAF2680505.1"/>
    <property type="molecule type" value="Genomic_DNA"/>
</dbReference>
<dbReference type="AlphaFoldDB" id="A0A6G1IQS5"/>
<keyword evidence="2" id="KW-1185">Reference proteome</keyword>
<organism evidence="1 2">
    <name type="scientific">Lentithecium fluviatile CBS 122367</name>
    <dbReference type="NCBI Taxonomy" id="1168545"/>
    <lineage>
        <taxon>Eukaryota</taxon>
        <taxon>Fungi</taxon>
        <taxon>Dikarya</taxon>
        <taxon>Ascomycota</taxon>
        <taxon>Pezizomycotina</taxon>
        <taxon>Dothideomycetes</taxon>
        <taxon>Pleosporomycetidae</taxon>
        <taxon>Pleosporales</taxon>
        <taxon>Massarineae</taxon>
        <taxon>Lentitheciaceae</taxon>
        <taxon>Lentithecium</taxon>
    </lineage>
</organism>
<dbReference type="Proteomes" id="UP000799291">
    <property type="component" value="Unassembled WGS sequence"/>
</dbReference>